<evidence type="ECO:0000313" key="7">
    <source>
        <dbReference type="Proteomes" id="UP000014011"/>
    </source>
</evidence>
<evidence type="ECO:0000313" key="3">
    <source>
        <dbReference type="EMBL" id="ENN94265.1"/>
    </source>
</evidence>
<comment type="caution">
    <text evidence="2">The sequence shown here is derived from an EMBL/GenBank/DDBJ whole genome shotgun (WGS) entry which is preliminary data.</text>
</comment>
<accession>N6VIY2</accession>
<dbReference type="InterPro" id="IPR007048">
    <property type="entry name" value="IraD/Gp25-like"/>
</dbReference>
<name>N6VIY2_BARVB</name>
<dbReference type="Pfam" id="PF04965">
    <property type="entry name" value="GPW_gp25"/>
    <property type="match status" value="1"/>
</dbReference>
<dbReference type="AlphaFoldDB" id="N6VIY2"/>
<dbReference type="Proteomes" id="UP000014011">
    <property type="component" value="Unassembled WGS sequence"/>
</dbReference>
<gene>
    <name evidence="6" type="ORF">BVtw_00710</name>
    <name evidence="5" type="ORF">BVtw_08390</name>
    <name evidence="4" type="ORF">BVtw_09570</name>
    <name evidence="3" type="ORF">BVtw_13990</name>
    <name evidence="2" type="ORF">BVtw_15240</name>
</gene>
<organism evidence="2 7">
    <name type="scientific">Bartonella vinsonii subsp. berkhoffii str. Tweed</name>
    <dbReference type="NCBI Taxonomy" id="1094502"/>
    <lineage>
        <taxon>Bacteria</taxon>
        <taxon>Pseudomonadati</taxon>
        <taxon>Pseudomonadota</taxon>
        <taxon>Alphaproteobacteria</taxon>
        <taxon>Hyphomicrobiales</taxon>
        <taxon>Bartonellaceae</taxon>
        <taxon>Bartonella</taxon>
    </lineage>
</organism>
<dbReference type="EMBL" id="AGWD01000013">
    <property type="protein sequence ID" value="ENN94683.1"/>
    <property type="molecule type" value="Genomic_DNA"/>
</dbReference>
<evidence type="ECO:0000313" key="6">
    <source>
        <dbReference type="EMBL" id="ENN95493.1"/>
    </source>
</evidence>
<dbReference type="SUPFAM" id="SSF160719">
    <property type="entry name" value="gpW/gp25-like"/>
    <property type="match status" value="1"/>
</dbReference>
<dbReference type="RefSeq" id="WP_010704515.1">
    <property type="nucleotide sequence ID" value="NZ_KB915631.1"/>
</dbReference>
<feature type="domain" description="IraD/Gp25-like" evidence="1">
    <location>
        <begin position="18"/>
        <end position="100"/>
    </location>
</feature>
<proteinExistence type="predicted"/>
<dbReference type="Gene3D" id="3.10.450.40">
    <property type="match status" value="1"/>
</dbReference>
<dbReference type="PATRIC" id="fig|1094502.3.peg.1113"/>
<evidence type="ECO:0000313" key="2">
    <source>
        <dbReference type="EMBL" id="ENN93171.1"/>
    </source>
</evidence>
<protein>
    <submittedName>
        <fullName evidence="2">Phage baseplate assembly protein GpW</fullName>
    </submittedName>
</protein>
<evidence type="ECO:0000313" key="4">
    <source>
        <dbReference type="EMBL" id="ENN94683.1"/>
    </source>
</evidence>
<dbReference type="EMBL" id="AGWD01000023">
    <property type="protein sequence ID" value="ENN93171.1"/>
    <property type="molecule type" value="Genomic_DNA"/>
</dbReference>
<sequence length="133" mass="14913">MRCGMSEKDGSLLYGWAHCQQSLRKCLTTRIGSRVLRRHYGCDVGAYLDANADPATILQLYQEIVQALNDPECGEPGFSLQKIDLAKATREGTFHFVLTGVFYPDGHLGDWSHKEPLSFDFMSIDLEVGDDRV</sequence>
<dbReference type="EMBL" id="AGWD01000004">
    <property type="protein sequence ID" value="ENN95493.1"/>
    <property type="molecule type" value="Genomic_DNA"/>
</dbReference>
<dbReference type="HOGENOM" id="CLU_133204_1_1_5"/>
<dbReference type="EMBL" id="AGWD01000012">
    <property type="protein sequence ID" value="ENN94778.1"/>
    <property type="molecule type" value="Genomic_DNA"/>
</dbReference>
<dbReference type="EMBL" id="AGWD01000019">
    <property type="protein sequence ID" value="ENN94265.1"/>
    <property type="molecule type" value="Genomic_DNA"/>
</dbReference>
<reference evidence="2 7" key="1">
    <citation type="journal article" date="2013" name="PLoS Genet.">
        <title>A gene transfer agent and a dynamic repertoire of secretion systems hold the keys to the explosive radiation of the emerging pathogen Bartonella.</title>
        <authorList>
            <person name="Guy L."/>
            <person name="Nystedt B."/>
            <person name="Toft C."/>
            <person name="Zaremba-Niedzwiedzka K."/>
            <person name="Berglund E.C."/>
            <person name="Granberg F."/>
            <person name="Naslund K."/>
            <person name="Eriksson A.S."/>
            <person name="Andersson S.G."/>
        </authorList>
    </citation>
    <scope>NUCLEOTIDE SEQUENCE [LARGE SCALE GENOMIC DNA]</scope>
    <source>
        <strain evidence="2">Tweed</strain>
    </source>
</reference>
<evidence type="ECO:0000313" key="5">
    <source>
        <dbReference type="EMBL" id="ENN94778.1"/>
    </source>
</evidence>
<evidence type="ECO:0000259" key="1">
    <source>
        <dbReference type="Pfam" id="PF04965"/>
    </source>
</evidence>